<dbReference type="AlphaFoldDB" id="A0A7J7J261"/>
<evidence type="ECO:0000313" key="1">
    <source>
        <dbReference type="EMBL" id="KAF6019771.1"/>
    </source>
</evidence>
<name>A0A7J7J261_BUGNE</name>
<keyword evidence="2" id="KW-1185">Reference proteome</keyword>
<gene>
    <name evidence="1" type="ORF">EB796_021914</name>
</gene>
<proteinExistence type="predicted"/>
<dbReference type="Proteomes" id="UP000593567">
    <property type="component" value="Unassembled WGS sequence"/>
</dbReference>
<protein>
    <submittedName>
        <fullName evidence="1">Uncharacterized protein</fullName>
    </submittedName>
</protein>
<evidence type="ECO:0000313" key="2">
    <source>
        <dbReference type="Proteomes" id="UP000593567"/>
    </source>
</evidence>
<accession>A0A7J7J261</accession>
<sequence>MTSNFDLSIDVLIDGTQLQHRLFSTLTCPCMPVALLLQLNPLLLLLNPLPLLLLKPLFLLQLMPPPHHVPNQLMPISNVISTFLPECKRCLYCLFH</sequence>
<dbReference type="EMBL" id="VXIV02003213">
    <property type="protein sequence ID" value="KAF6019771.1"/>
    <property type="molecule type" value="Genomic_DNA"/>
</dbReference>
<organism evidence="1 2">
    <name type="scientific">Bugula neritina</name>
    <name type="common">Brown bryozoan</name>
    <name type="synonym">Sertularia neritina</name>
    <dbReference type="NCBI Taxonomy" id="10212"/>
    <lineage>
        <taxon>Eukaryota</taxon>
        <taxon>Metazoa</taxon>
        <taxon>Spiralia</taxon>
        <taxon>Lophotrochozoa</taxon>
        <taxon>Bryozoa</taxon>
        <taxon>Gymnolaemata</taxon>
        <taxon>Cheilostomatida</taxon>
        <taxon>Flustrina</taxon>
        <taxon>Buguloidea</taxon>
        <taxon>Bugulidae</taxon>
        <taxon>Bugula</taxon>
    </lineage>
</organism>
<comment type="caution">
    <text evidence="1">The sequence shown here is derived from an EMBL/GenBank/DDBJ whole genome shotgun (WGS) entry which is preliminary data.</text>
</comment>
<reference evidence="1" key="1">
    <citation type="submission" date="2020-06" db="EMBL/GenBank/DDBJ databases">
        <title>Draft genome of Bugula neritina, a colonial animal packing powerful symbionts and potential medicines.</title>
        <authorList>
            <person name="Rayko M."/>
        </authorList>
    </citation>
    <scope>NUCLEOTIDE SEQUENCE [LARGE SCALE GENOMIC DNA]</scope>
    <source>
        <strain evidence="1">Kwan_BN1</strain>
    </source>
</reference>